<sequence>MSTPRILLAKLRQPDGGTKRHCHKPKTCFGTTQTPPSSAAMKECLALEIETITDSEALAACREEQPRPSVRATSVAASLDLLEGSPEMEVTLQDRLS</sequence>
<accession>A0ABV7H2J6</accession>
<dbReference type="EMBL" id="JBHRTI010000003">
    <property type="protein sequence ID" value="MFC3146242.1"/>
    <property type="molecule type" value="Genomic_DNA"/>
</dbReference>
<evidence type="ECO:0000313" key="1">
    <source>
        <dbReference type="EMBL" id="MFC3146242.1"/>
    </source>
</evidence>
<protein>
    <submittedName>
        <fullName evidence="1">Uncharacterized protein</fullName>
    </submittedName>
</protein>
<evidence type="ECO:0000313" key="2">
    <source>
        <dbReference type="Proteomes" id="UP001595556"/>
    </source>
</evidence>
<dbReference type="Proteomes" id="UP001595556">
    <property type="component" value="Unassembled WGS sequence"/>
</dbReference>
<reference evidence="2" key="1">
    <citation type="journal article" date="2019" name="Int. J. Syst. Evol. Microbiol.">
        <title>The Global Catalogue of Microorganisms (GCM) 10K type strain sequencing project: providing services to taxonomists for standard genome sequencing and annotation.</title>
        <authorList>
            <consortium name="The Broad Institute Genomics Platform"/>
            <consortium name="The Broad Institute Genome Sequencing Center for Infectious Disease"/>
            <person name="Wu L."/>
            <person name="Ma J."/>
        </authorList>
    </citation>
    <scope>NUCLEOTIDE SEQUENCE [LARGE SCALE GENOMIC DNA]</scope>
    <source>
        <strain evidence="2">KCTC 52168</strain>
    </source>
</reference>
<comment type="caution">
    <text evidence="1">The sequence shown here is derived from an EMBL/GenBank/DDBJ whole genome shotgun (WGS) entry which is preliminary data.</text>
</comment>
<dbReference type="RefSeq" id="WP_377300523.1">
    <property type="nucleotide sequence ID" value="NZ_CP180191.1"/>
</dbReference>
<name>A0ABV7H2J6_9BURK</name>
<organism evidence="1 2">
    <name type="scientific">Piscinibacterium candidicorallinum</name>
    <dbReference type="NCBI Taxonomy" id="1793872"/>
    <lineage>
        <taxon>Bacteria</taxon>
        <taxon>Pseudomonadati</taxon>
        <taxon>Pseudomonadota</taxon>
        <taxon>Betaproteobacteria</taxon>
        <taxon>Burkholderiales</taxon>
        <taxon>Piscinibacterium</taxon>
    </lineage>
</organism>
<keyword evidence="2" id="KW-1185">Reference proteome</keyword>
<proteinExistence type="predicted"/>
<gene>
    <name evidence="1" type="ORF">ACFOEN_01150</name>
</gene>